<comment type="similarity">
    <text evidence="6">Belongs to the BamD family.</text>
</comment>
<keyword evidence="1 6" id="KW-0732">Signal</keyword>
<dbReference type="GeneID" id="86154459"/>
<dbReference type="RefSeq" id="WP_135708938.1">
    <property type="nucleotide sequence ID" value="NZ_CABFKI010000001.1"/>
</dbReference>
<keyword evidence="2 6" id="KW-0472">Membrane</keyword>
<evidence type="ECO:0000256" key="6">
    <source>
        <dbReference type="HAMAP-Rule" id="MF_00922"/>
    </source>
</evidence>
<feature type="compositionally biased region" description="Basic and acidic residues" evidence="7">
    <location>
        <begin position="265"/>
        <end position="274"/>
    </location>
</feature>
<dbReference type="Proteomes" id="UP000308167">
    <property type="component" value="Unassembled WGS sequence"/>
</dbReference>
<evidence type="ECO:0000259" key="9">
    <source>
        <dbReference type="Pfam" id="PF13525"/>
    </source>
</evidence>
<keyword evidence="5 6" id="KW-0449">Lipoprotein</keyword>
<feature type="signal peptide" evidence="8">
    <location>
        <begin position="1"/>
        <end position="21"/>
    </location>
</feature>
<evidence type="ECO:0000256" key="1">
    <source>
        <dbReference type="ARBA" id="ARBA00022729"/>
    </source>
</evidence>
<evidence type="ECO:0000256" key="3">
    <source>
        <dbReference type="ARBA" id="ARBA00023139"/>
    </source>
</evidence>
<accession>A0ABY6TGJ5</accession>
<proteinExistence type="inferred from homology"/>
<evidence type="ECO:0000313" key="11">
    <source>
        <dbReference type="Proteomes" id="UP000308167"/>
    </source>
</evidence>
<protein>
    <recommendedName>
        <fullName evidence="6">Outer membrane protein assembly factor BamD</fullName>
    </recommendedName>
</protein>
<evidence type="ECO:0000256" key="5">
    <source>
        <dbReference type="ARBA" id="ARBA00023288"/>
    </source>
</evidence>
<dbReference type="EMBL" id="CABFKI010000001">
    <property type="protein sequence ID" value="VTU05720.1"/>
    <property type="molecule type" value="Genomic_DNA"/>
</dbReference>
<evidence type="ECO:0000256" key="2">
    <source>
        <dbReference type="ARBA" id="ARBA00023136"/>
    </source>
</evidence>
<sequence>MRKLKSLAFATLTALAMTACSSSKEVEQASEQELFTIGQAHLQNAEYSDATRYLQAVDTRFPGGTYSEQAQLNLIYVAYKTQDYTTALVTADRFLQQHSGSPYTDYVLYMAALTNMSMGDNYLQDLFGIDRSTRETTSMKTAFSNFQTLVQHFPNSQYTPDALTRMAYIKDRLARHELEIAKFYAKRKAWVAVSNRVTDMLRLYPDTYATLEALPLMQEAYHEMGLTQLEQKAAALVKANEGKVLKEAEKPDEPFLSLPSWLKFGDSEPEKAAE</sequence>
<dbReference type="NCBIfam" id="TIGR03302">
    <property type="entry name" value="OM_YfiO"/>
    <property type="match status" value="1"/>
</dbReference>
<dbReference type="InterPro" id="IPR039565">
    <property type="entry name" value="BamD-like"/>
</dbReference>
<keyword evidence="11" id="KW-1185">Reference proteome</keyword>
<comment type="subunit">
    <text evidence="6">Part of the Bam complex.</text>
</comment>
<dbReference type="PANTHER" id="PTHR37423">
    <property type="entry name" value="SOLUBLE LYTIC MUREIN TRANSGLYCOSYLASE-RELATED"/>
    <property type="match status" value="1"/>
</dbReference>
<dbReference type="PROSITE" id="PS51257">
    <property type="entry name" value="PROKAR_LIPOPROTEIN"/>
    <property type="match status" value="1"/>
</dbReference>
<evidence type="ECO:0000313" key="10">
    <source>
        <dbReference type="EMBL" id="VTU05720.1"/>
    </source>
</evidence>
<comment type="subcellular location">
    <subcellularLocation>
        <location evidence="6">Cell outer membrane</location>
        <topology evidence="6">Lipid-anchor</topology>
    </subcellularLocation>
</comment>
<name>A0ABY6TGJ5_9PAST</name>
<dbReference type="Pfam" id="PF13525">
    <property type="entry name" value="YfiO"/>
    <property type="match status" value="1"/>
</dbReference>
<keyword evidence="4 6" id="KW-0998">Cell outer membrane</keyword>
<dbReference type="InterPro" id="IPR017689">
    <property type="entry name" value="BamD"/>
</dbReference>
<evidence type="ECO:0000256" key="4">
    <source>
        <dbReference type="ARBA" id="ARBA00023237"/>
    </source>
</evidence>
<feature type="region of interest" description="Disordered" evidence="7">
    <location>
        <begin position="248"/>
        <end position="274"/>
    </location>
</feature>
<dbReference type="CDD" id="cd15830">
    <property type="entry name" value="BamD"/>
    <property type="match status" value="1"/>
</dbReference>
<feature type="chain" id="PRO_5045622564" description="Outer membrane protein assembly factor BamD" evidence="8">
    <location>
        <begin position="22"/>
        <end position="274"/>
    </location>
</feature>
<dbReference type="SUPFAM" id="SSF48452">
    <property type="entry name" value="TPR-like"/>
    <property type="match status" value="1"/>
</dbReference>
<feature type="domain" description="Outer membrane lipoprotein BamD-like" evidence="9">
    <location>
        <begin position="28"/>
        <end position="234"/>
    </location>
</feature>
<comment type="function">
    <text evidence="6">Part of the outer membrane protein assembly complex, which is involved in assembly and insertion of beta-barrel proteins into the outer membrane.</text>
</comment>
<dbReference type="PANTHER" id="PTHR37423:SF1">
    <property type="entry name" value="OUTER MEMBRANE PROTEIN ASSEMBLY FACTOR BAMD"/>
    <property type="match status" value="1"/>
</dbReference>
<keyword evidence="3 6" id="KW-0564">Palmitate</keyword>
<evidence type="ECO:0000256" key="7">
    <source>
        <dbReference type="SAM" id="MobiDB-lite"/>
    </source>
</evidence>
<dbReference type="Gene3D" id="1.25.40.10">
    <property type="entry name" value="Tetratricopeptide repeat domain"/>
    <property type="match status" value="1"/>
</dbReference>
<dbReference type="HAMAP" id="MF_00922">
    <property type="entry name" value="OM_assembly_BamD"/>
    <property type="match status" value="1"/>
</dbReference>
<evidence type="ECO:0000256" key="8">
    <source>
        <dbReference type="SAM" id="SignalP"/>
    </source>
</evidence>
<dbReference type="InterPro" id="IPR011990">
    <property type="entry name" value="TPR-like_helical_dom_sf"/>
</dbReference>
<gene>
    <name evidence="6" type="primary">bamD</name>
    <name evidence="10" type="ORF">SAMEA1410922_00049</name>
</gene>
<reference evidence="10 11" key="1">
    <citation type="submission" date="2019-05" db="EMBL/GenBank/DDBJ databases">
        <authorList>
            <consortium name="Pathogen Informatics"/>
        </authorList>
    </citation>
    <scope>NUCLEOTIDE SEQUENCE [LARGE SCALE GENOMIC DNA]</scope>
    <source>
        <strain evidence="10 11">NM319</strain>
    </source>
</reference>
<organism evidence="10 11">
    <name type="scientific">Actinobacillus porcinus</name>
    <dbReference type="NCBI Taxonomy" id="51048"/>
    <lineage>
        <taxon>Bacteria</taxon>
        <taxon>Pseudomonadati</taxon>
        <taxon>Pseudomonadota</taxon>
        <taxon>Gammaproteobacteria</taxon>
        <taxon>Pasteurellales</taxon>
        <taxon>Pasteurellaceae</taxon>
        <taxon>Actinobacillus</taxon>
    </lineage>
</organism>
<comment type="caution">
    <text evidence="10">The sequence shown here is derived from an EMBL/GenBank/DDBJ whole genome shotgun (WGS) entry which is preliminary data.</text>
</comment>